<feature type="compositionally biased region" description="Basic and acidic residues" evidence="1">
    <location>
        <begin position="630"/>
        <end position="652"/>
    </location>
</feature>
<sequence length="974" mass="108740">MNQPSSSDQGYDPLNNYALPADFRTHGQARESVGASIDALGNSHQRASVYDNGDYHFSYQAPSPSRGIAPLPPFSHICREPAQNDGYPIQYGQQQGPYSLSSVHNTAPPLPYPIPRPSYPQAHAPDQLFQMQEQSRFLRTQHHTAPHSYNRNAESSQLPYISQPSLSEGTRNAGGWTSVPLNHTVNWGQEASHFMPQHSERDNAMPRPSSRFSRMSNKFKKVSYSGGNPMNSSSSVLPESSPAIPGESVLQSAVALAHIHPSVPLETYQRKLNSHVATSMPLERGYSVSNINVCGASNPLPSIKDAETPRETPEASQTGNKSPCTPKQSQEAEHAYMMSPLFPGDPKEIKVSPLPVIAKEEVNDMPLGGVAHTAQKEEEISLRRKSAPLHSGDLLSTIPLKKSKHSKPYADRKREGTVRSWTDKNGENESKRKSQQDPPNRVKLEPTKRASRVAKERRSPGKPSRARRRKAPMSLIQHSGDENSNESSDEEKGRQRSSTQKKRPGARIVCAGNDGKRRKCASNKNEYDSDDVDFETDHKQCLNPDRERSINKGKTKHFREGSRKSPRLSKKMQQVSTKVPPLRFSGRTRETTRNARNARTTKSLDELVDNEDASAIGNETDSSEDFEIIQSDRRKEFDHRRKKWREGQEAKKGTPNSQRKNAKSKDNSRLTKRRRVSDKINSDVESTDSRVDEQTSDSESPNASQRGSQPIEINFTSLSTKRRRRKSDYSDERKRLTQDELSTIRLAFVKHYPPPPSNAQAQGRFEMRYGREMSQAMIQGLWENELKHWSDRWWEFYTRFNTVAREKKLQKPVDKKPTITTKEAEAWAQTFYEDHGDARLPPEARFEQKNTTSEKPDPAESVVGQNNTDTAVSNAEASKDHSIGGAATLEAHGGIQAAAVDTVAQSESIRTRYAANVSVVPAKEVHRCDNPIQSTVGSPAKSNLQAAQQSSSVGPLEQNTIQLTNESIGPQGMS</sequence>
<feature type="compositionally biased region" description="Basic and acidic residues" evidence="1">
    <location>
        <begin position="727"/>
        <end position="736"/>
    </location>
</feature>
<dbReference type="AlphaFoldDB" id="A0A2V3J0A7"/>
<dbReference type="OrthoDB" id="10654435at2759"/>
<feature type="compositionally biased region" description="Polar residues" evidence="1">
    <location>
        <begin position="314"/>
        <end position="329"/>
    </location>
</feature>
<dbReference type="Proteomes" id="UP000247409">
    <property type="component" value="Unassembled WGS sequence"/>
</dbReference>
<feature type="compositionally biased region" description="Basic and acidic residues" evidence="1">
    <location>
        <begin position="535"/>
        <end position="550"/>
    </location>
</feature>
<accession>A0A2V3J0A7</accession>
<dbReference type="EMBL" id="NBIV01000020">
    <property type="protein sequence ID" value="PXF47743.1"/>
    <property type="molecule type" value="Genomic_DNA"/>
</dbReference>
<feature type="compositionally biased region" description="Basic and acidic residues" evidence="1">
    <location>
        <begin position="304"/>
        <end position="313"/>
    </location>
</feature>
<feature type="compositionally biased region" description="Polar residues" evidence="1">
    <location>
        <begin position="697"/>
        <end position="708"/>
    </location>
</feature>
<feature type="region of interest" description="Disordered" evidence="1">
    <location>
        <begin position="298"/>
        <end position="330"/>
    </location>
</feature>
<evidence type="ECO:0000256" key="1">
    <source>
        <dbReference type="SAM" id="MobiDB-lite"/>
    </source>
</evidence>
<keyword evidence="3" id="KW-1185">Reference proteome</keyword>
<name>A0A2V3J0A7_9FLOR</name>
<evidence type="ECO:0000313" key="3">
    <source>
        <dbReference type="Proteomes" id="UP000247409"/>
    </source>
</evidence>
<comment type="caution">
    <text evidence="2">The sequence shown here is derived from an EMBL/GenBank/DDBJ whole genome shotgun (WGS) entry which is preliminary data.</text>
</comment>
<organism evidence="2 3">
    <name type="scientific">Gracilariopsis chorda</name>
    <dbReference type="NCBI Taxonomy" id="448386"/>
    <lineage>
        <taxon>Eukaryota</taxon>
        <taxon>Rhodophyta</taxon>
        <taxon>Florideophyceae</taxon>
        <taxon>Rhodymeniophycidae</taxon>
        <taxon>Gracilariales</taxon>
        <taxon>Gracilariaceae</taxon>
        <taxon>Gracilariopsis</taxon>
    </lineage>
</organism>
<feature type="region of interest" description="Disordered" evidence="1">
    <location>
        <begin position="931"/>
        <end position="974"/>
    </location>
</feature>
<evidence type="ECO:0000313" key="2">
    <source>
        <dbReference type="EMBL" id="PXF47743.1"/>
    </source>
</evidence>
<feature type="compositionally biased region" description="Basic and acidic residues" evidence="1">
    <location>
        <begin position="408"/>
        <end position="459"/>
    </location>
</feature>
<feature type="compositionally biased region" description="Basic and acidic residues" evidence="1">
    <location>
        <begin position="677"/>
        <end position="693"/>
    </location>
</feature>
<reference evidence="2 3" key="1">
    <citation type="journal article" date="2018" name="Mol. Biol. Evol.">
        <title>Analysis of the draft genome of the red seaweed Gracilariopsis chorda provides insights into genome size evolution in Rhodophyta.</title>
        <authorList>
            <person name="Lee J."/>
            <person name="Yang E.C."/>
            <person name="Graf L."/>
            <person name="Yang J.H."/>
            <person name="Qiu H."/>
            <person name="Zel Zion U."/>
            <person name="Chan C.X."/>
            <person name="Stephens T.G."/>
            <person name="Weber A.P.M."/>
            <person name="Boo G.H."/>
            <person name="Boo S.M."/>
            <person name="Kim K.M."/>
            <person name="Shin Y."/>
            <person name="Jung M."/>
            <person name="Lee S.J."/>
            <person name="Yim H.S."/>
            <person name="Lee J.H."/>
            <person name="Bhattacharya D."/>
            <person name="Yoon H.S."/>
        </authorList>
    </citation>
    <scope>NUCLEOTIDE SEQUENCE [LARGE SCALE GENOMIC DNA]</scope>
    <source>
        <strain evidence="2 3">SKKU-2015</strain>
        <tissue evidence="2">Whole body</tissue>
    </source>
</reference>
<protein>
    <submittedName>
        <fullName evidence="2">Uncharacterized protein</fullName>
    </submittedName>
</protein>
<proteinExistence type="predicted"/>
<feature type="region of interest" description="Disordered" evidence="1">
    <location>
        <begin position="368"/>
        <end position="736"/>
    </location>
</feature>
<gene>
    <name evidence="2" type="ORF">BWQ96_02425</name>
</gene>